<gene>
    <name evidence="2" type="ORF">AK812_SmicGene41262</name>
</gene>
<feature type="region of interest" description="Disordered" evidence="1">
    <location>
        <begin position="190"/>
        <end position="253"/>
    </location>
</feature>
<evidence type="ECO:0000313" key="2">
    <source>
        <dbReference type="EMBL" id="OLP78550.1"/>
    </source>
</evidence>
<feature type="compositionally biased region" description="Basic and acidic residues" evidence="1">
    <location>
        <begin position="232"/>
        <end position="247"/>
    </location>
</feature>
<protein>
    <submittedName>
        <fullName evidence="2">Uncharacterized protein</fullName>
    </submittedName>
</protein>
<accession>A0A1Q9C6J6</accession>
<reference evidence="2 3" key="1">
    <citation type="submission" date="2016-02" db="EMBL/GenBank/DDBJ databases">
        <title>Genome analysis of coral dinoflagellate symbionts highlights evolutionary adaptations to a symbiotic lifestyle.</title>
        <authorList>
            <person name="Aranda M."/>
            <person name="Li Y."/>
            <person name="Liew Y.J."/>
            <person name="Baumgarten S."/>
            <person name="Simakov O."/>
            <person name="Wilson M."/>
            <person name="Piel J."/>
            <person name="Ashoor H."/>
            <person name="Bougouffa S."/>
            <person name="Bajic V.B."/>
            <person name="Ryu T."/>
            <person name="Ravasi T."/>
            <person name="Bayer T."/>
            <person name="Micklem G."/>
            <person name="Kim H."/>
            <person name="Bhak J."/>
            <person name="Lajeunesse T.C."/>
            <person name="Voolstra C.R."/>
        </authorList>
    </citation>
    <scope>NUCLEOTIDE SEQUENCE [LARGE SCALE GENOMIC DNA]</scope>
    <source>
        <strain evidence="2 3">CCMP2467</strain>
    </source>
</reference>
<proteinExistence type="predicted"/>
<evidence type="ECO:0000256" key="1">
    <source>
        <dbReference type="SAM" id="MobiDB-lite"/>
    </source>
</evidence>
<dbReference type="EMBL" id="LSRX01001597">
    <property type="protein sequence ID" value="OLP78550.1"/>
    <property type="molecule type" value="Genomic_DNA"/>
</dbReference>
<sequence>MGCAGSTGLLLPGEALAERVLNTLANIDLGLKGQSQPHHHQGGIHPIVRLDTLKDSYTPGASEQHVFSHFQQVVEASTQDASSGGGEGNIGELRWLQLSLARCAEPGARLAHVLGLSDALQHCHTCTVKRTAWAPVTGMMNINGCKFLCPTLAGTDADVIPSRTLEFESLTYEEQWLDSENSPYDKCDPSAADVGARSPIHTPATPAAPLMDQASPEPAQFAGPRAISAGSDRTHVSEQDIGPHEPGDAGPRGQTGCGAMTCYPMGKMMLSMAGLKVRMQDGARQLEACDLEITPRRRGGALLLVTENVTTSSARDAAEHQEHRERLENWAHGRDGAIVPGEKDPPALVLKPGRTATQLRFKCCQGCTADALVGVRTSGRIAEDLIHNGIAPQASMVARACEVNRKGRHLRMLIAEVSYCSFTAPRKCQSDAYRGWANLTRYGEQKGEVEQHAVASVAEICWKRFMEHADLIYAQDSMSAGMGGPSLKGPGLHIWTAPANVEPSVSMRTSDASGQQLEPASIFQQSTQTLCYTAFVPERHLVEGNNCDAFVTRLSSPWMALVMARRDSVQAAGLGFWAGLSQPAVGCHRALLTFSRQNVIDNRSIEADLEGSTKVLKSRERLLLAHFQDFRVGFMCRPVTVSSLLPKSMACLLSKMSHWSLASLPFAGRAVNGRDFTARALATRVELGKCGVPQRVPLQFWDIVTMGTDAMAAQLPPKVRVRGLASEQSLNTWLRVRCSVHRHLL</sequence>
<dbReference type="Proteomes" id="UP000186817">
    <property type="component" value="Unassembled WGS sequence"/>
</dbReference>
<keyword evidence="3" id="KW-1185">Reference proteome</keyword>
<evidence type="ECO:0000313" key="3">
    <source>
        <dbReference type="Proteomes" id="UP000186817"/>
    </source>
</evidence>
<organism evidence="2 3">
    <name type="scientific">Symbiodinium microadriaticum</name>
    <name type="common">Dinoflagellate</name>
    <name type="synonym">Zooxanthella microadriatica</name>
    <dbReference type="NCBI Taxonomy" id="2951"/>
    <lineage>
        <taxon>Eukaryota</taxon>
        <taxon>Sar</taxon>
        <taxon>Alveolata</taxon>
        <taxon>Dinophyceae</taxon>
        <taxon>Suessiales</taxon>
        <taxon>Symbiodiniaceae</taxon>
        <taxon>Symbiodinium</taxon>
    </lineage>
</organism>
<name>A0A1Q9C6J6_SYMMI</name>
<comment type="caution">
    <text evidence="2">The sequence shown here is derived from an EMBL/GenBank/DDBJ whole genome shotgun (WGS) entry which is preliminary data.</text>
</comment>
<dbReference type="AlphaFoldDB" id="A0A1Q9C6J6"/>